<dbReference type="GO" id="GO:0030435">
    <property type="term" value="P:sporulation resulting in formation of a cellular spore"/>
    <property type="evidence" value="ECO:0007669"/>
    <property type="project" value="UniProtKB-KW"/>
</dbReference>
<name>A0A931B6M9_9ACTN</name>
<proteinExistence type="inferred from homology"/>
<accession>A0A931B6M9</accession>
<dbReference type="Pfam" id="PF04686">
    <property type="entry name" value="SsgA"/>
    <property type="match status" value="1"/>
</dbReference>
<organism evidence="8 9">
    <name type="scientific">Streptacidiphilus fuscans</name>
    <dbReference type="NCBI Taxonomy" id="2789292"/>
    <lineage>
        <taxon>Bacteria</taxon>
        <taxon>Bacillati</taxon>
        <taxon>Actinomycetota</taxon>
        <taxon>Actinomycetes</taxon>
        <taxon>Kitasatosporales</taxon>
        <taxon>Streptomycetaceae</taxon>
        <taxon>Streptacidiphilus</taxon>
    </lineage>
</organism>
<dbReference type="GO" id="GO:0000917">
    <property type="term" value="P:division septum assembly"/>
    <property type="evidence" value="ECO:0007669"/>
    <property type="project" value="UniProtKB-KW"/>
</dbReference>
<dbReference type="Gene3D" id="2.30.31.20">
    <property type="entry name" value="Sporulation-specific cell division protein SsgB"/>
    <property type="match status" value="1"/>
</dbReference>
<protein>
    <submittedName>
        <fullName evidence="8">SsgA family sporulation/cell division regulator</fullName>
    </submittedName>
</protein>
<keyword evidence="5" id="KW-0717">Septation</keyword>
<dbReference type="EMBL" id="JADPRT010000014">
    <property type="protein sequence ID" value="MBF9072089.1"/>
    <property type="molecule type" value="Genomic_DNA"/>
</dbReference>
<evidence type="ECO:0000256" key="7">
    <source>
        <dbReference type="SAM" id="MobiDB-lite"/>
    </source>
</evidence>
<feature type="compositionally biased region" description="Low complexity" evidence="7">
    <location>
        <begin position="28"/>
        <end position="43"/>
    </location>
</feature>
<comment type="subcellular location">
    <subcellularLocation>
        <location evidence="1">Cell septum</location>
    </subcellularLocation>
</comment>
<evidence type="ECO:0000313" key="8">
    <source>
        <dbReference type="EMBL" id="MBF9072089.1"/>
    </source>
</evidence>
<gene>
    <name evidence="8" type="ORF">I2501_29095</name>
</gene>
<dbReference type="InterPro" id="IPR006776">
    <property type="entry name" value="SsgB"/>
</dbReference>
<keyword evidence="9" id="KW-1185">Reference proteome</keyword>
<feature type="region of interest" description="Disordered" evidence="7">
    <location>
        <begin position="15"/>
        <end position="52"/>
    </location>
</feature>
<dbReference type="AlphaFoldDB" id="A0A931B6M9"/>
<keyword evidence="4" id="KW-0749">Sporulation</keyword>
<evidence type="ECO:0000256" key="5">
    <source>
        <dbReference type="ARBA" id="ARBA00023210"/>
    </source>
</evidence>
<comment type="similarity">
    <text evidence="2">Belongs to the SsgA family.</text>
</comment>
<dbReference type="RefSeq" id="WP_196197246.1">
    <property type="nucleotide sequence ID" value="NZ_JADPRT010000014.1"/>
</dbReference>
<keyword evidence="3" id="KW-0132">Cell division</keyword>
<keyword evidence="6" id="KW-0131">Cell cycle</keyword>
<dbReference type="GO" id="GO:0030428">
    <property type="term" value="C:cell septum"/>
    <property type="evidence" value="ECO:0007669"/>
    <property type="project" value="UniProtKB-SubCell"/>
</dbReference>
<evidence type="ECO:0000256" key="1">
    <source>
        <dbReference type="ARBA" id="ARBA00004431"/>
    </source>
</evidence>
<evidence type="ECO:0000313" key="9">
    <source>
        <dbReference type="Proteomes" id="UP000657385"/>
    </source>
</evidence>
<evidence type="ECO:0000256" key="3">
    <source>
        <dbReference type="ARBA" id="ARBA00022618"/>
    </source>
</evidence>
<dbReference type="InterPro" id="IPR038658">
    <property type="entry name" value="SsgB_sf"/>
</dbReference>
<dbReference type="Proteomes" id="UP000657385">
    <property type="component" value="Unassembled WGS sequence"/>
</dbReference>
<comment type="caution">
    <text evidence="8">The sequence shown here is derived from an EMBL/GenBank/DDBJ whole genome shotgun (WGS) entry which is preliminary data.</text>
</comment>
<evidence type="ECO:0000256" key="6">
    <source>
        <dbReference type="ARBA" id="ARBA00023306"/>
    </source>
</evidence>
<evidence type="ECO:0000256" key="2">
    <source>
        <dbReference type="ARBA" id="ARBA00009323"/>
    </source>
</evidence>
<sequence length="190" mass="21012">MSTDPLLPIEAASAETFLPRDGGRSGARGRTSRTSRTPRTSRPSRADRGAASAPAVACGTSLDLHVVTEHFGELPVAAHLSYLRADPYAVRLHCYVDTPFTVTWLFARHLLWLGLNRPTGMGDVRVRPGHGRDRGWIFLCLDGADGRAVLRARARKVRRFLEQSTRIVPLGTEHQHLDLDAVIERMLSIN</sequence>
<evidence type="ECO:0000256" key="4">
    <source>
        <dbReference type="ARBA" id="ARBA00022969"/>
    </source>
</evidence>
<reference evidence="8" key="1">
    <citation type="submission" date="2020-11" db="EMBL/GenBank/DDBJ databases">
        <title>Isolation and identification of active actinomycetes.</title>
        <authorList>
            <person name="Yu B."/>
        </authorList>
    </citation>
    <scope>NUCLEOTIDE SEQUENCE</scope>
    <source>
        <strain evidence="8">NEAU-YB345</strain>
    </source>
</reference>